<dbReference type="Pfam" id="PF00443">
    <property type="entry name" value="UCH"/>
    <property type="match status" value="1"/>
</dbReference>
<evidence type="ECO:0000313" key="5">
    <source>
        <dbReference type="Proteomes" id="UP001150062"/>
    </source>
</evidence>
<evidence type="ECO:0000259" key="2">
    <source>
        <dbReference type="PROSITE" id="PS50235"/>
    </source>
</evidence>
<dbReference type="Gene3D" id="3.90.70.10">
    <property type="entry name" value="Cysteine proteinases"/>
    <property type="match status" value="2"/>
</dbReference>
<dbReference type="SMART" id="SM00695">
    <property type="entry name" value="DUSP"/>
    <property type="match status" value="1"/>
</dbReference>
<dbReference type="EMBL" id="JAOAOG010000242">
    <property type="protein sequence ID" value="KAJ6236825.1"/>
    <property type="molecule type" value="Genomic_DNA"/>
</dbReference>
<dbReference type="Gene3D" id="3.30.2230.10">
    <property type="entry name" value="DUSP-like"/>
    <property type="match status" value="1"/>
</dbReference>
<dbReference type="InterPro" id="IPR038765">
    <property type="entry name" value="Papain-like_cys_pep_sf"/>
</dbReference>
<evidence type="ECO:0000313" key="4">
    <source>
        <dbReference type="EMBL" id="KAJ6236825.1"/>
    </source>
</evidence>
<organism evidence="4 5">
    <name type="scientific">Anaeramoeba flamelloides</name>
    <dbReference type="NCBI Taxonomy" id="1746091"/>
    <lineage>
        <taxon>Eukaryota</taxon>
        <taxon>Metamonada</taxon>
        <taxon>Anaeramoebidae</taxon>
        <taxon>Anaeramoeba</taxon>
    </lineage>
</organism>
<dbReference type="InterPro" id="IPR028889">
    <property type="entry name" value="USP"/>
</dbReference>
<feature type="domain" description="USP" evidence="2">
    <location>
        <begin position="260"/>
        <end position="1006"/>
    </location>
</feature>
<protein>
    <submittedName>
        <fullName evidence="4">Ubiquitin carboxyl-terminal hydrolase 5</fullName>
    </submittedName>
</protein>
<dbReference type="PANTHER" id="PTHR21646">
    <property type="entry name" value="UBIQUITIN CARBOXYL-TERMINAL HYDROLASE"/>
    <property type="match status" value="1"/>
</dbReference>
<dbReference type="InterPro" id="IPR006615">
    <property type="entry name" value="Pept_C19_DUSP"/>
</dbReference>
<dbReference type="PROSITE" id="PS00973">
    <property type="entry name" value="USP_2"/>
    <property type="match status" value="1"/>
</dbReference>
<comment type="caution">
    <text evidence="4">The sequence shown here is derived from an EMBL/GenBank/DDBJ whole genome shotgun (WGS) entry which is preliminary data.</text>
</comment>
<accession>A0ABQ8XXB1</accession>
<dbReference type="PROSITE" id="PS51283">
    <property type="entry name" value="DUSP"/>
    <property type="match status" value="1"/>
</dbReference>
<proteinExistence type="predicted"/>
<reference evidence="4" key="1">
    <citation type="submission" date="2022-08" db="EMBL/GenBank/DDBJ databases">
        <title>Novel sulfate-reducing endosymbionts in the free-living metamonad Anaeramoeba.</title>
        <authorList>
            <person name="Jerlstrom-Hultqvist J."/>
            <person name="Cepicka I."/>
            <person name="Gallot-Lavallee L."/>
            <person name="Salas-Leiva D."/>
            <person name="Curtis B.A."/>
            <person name="Zahonova K."/>
            <person name="Pipaliya S."/>
            <person name="Dacks J."/>
            <person name="Roger A.J."/>
        </authorList>
    </citation>
    <scope>NUCLEOTIDE SEQUENCE</scope>
    <source>
        <strain evidence="4">Schooner1</strain>
    </source>
</reference>
<keyword evidence="5" id="KW-1185">Reference proteome</keyword>
<dbReference type="PROSITE" id="PS00972">
    <property type="entry name" value="USP_1"/>
    <property type="match status" value="1"/>
</dbReference>
<name>A0ABQ8XXB1_9EUKA</name>
<evidence type="ECO:0000256" key="1">
    <source>
        <dbReference type="SAM" id="MobiDB-lite"/>
    </source>
</evidence>
<dbReference type="Proteomes" id="UP001150062">
    <property type="component" value="Unassembled WGS sequence"/>
</dbReference>
<feature type="region of interest" description="Disordered" evidence="1">
    <location>
        <begin position="602"/>
        <end position="705"/>
    </location>
</feature>
<dbReference type="Pfam" id="PF06337">
    <property type="entry name" value="DUSP"/>
    <property type="match status" value="1"/>
</dbReference>
<evidence type="ECO:0000259" key="3">
    <source>
        <dbReference type="PROSITE" id="PS51283"/>
    </source>
</evidence>
<dbReference type="GO" id="GO:0016787">
    <property type="term" value="F:hydrolase activity"/>
    <property type="evidence" value="ECO:0007669"/>
    <property type="project" value="UniProtKB-KW"/>
</dbReference>
<feature type="domain" description="DUSP" evidence="3">
    <location>
        <begin position="27"/>
        <end position="136"/>
    </location>
</feature>
<dbReference type="InterPro" id="IPR035927">
    <property type="entry name" value="DUSP-like_sf"/>
</dbReference>
<dbReference type="PROSITE" id="PS50235">
    <property type="entry name" value="USP_3"/>
    <property type="match status" value="1"/>
</dbReference>
<dbReference type="InterPro" id="IPR001394">
    <property type="entry name" value="Peptidase_C19_UCH"/>
</dbReference>
<dbReference type="InterPro" id="IPR018200">
    <property type="entry name" value="USP_CS"/>
</dbReference>
<dbReference type="SUPFAM" id="SSF54001">
    <property type="entry name" value="Cysteine proteinases"/>
    <property type="match status" value="1"/>
</dbReference>
<dbReference type="InterPro" id="IPR050185">
    <property type="entry name" value="Ub_carboxyl-term_hydrolase"/>
</dbReference>
<dbReference type="SUPFAM" id="SSF143791">
    <property type="entry name" value="DUSP-like"/>
    <property type="match status" value="1"/>
</dbReference>
<feature type="compositionally biased region" description="Basic and acidic residues" evidence="1">
    <location>
        <begin position="619"/>
        <end position="685"/>
    </location>
</feature>
<sequence length="1026" mass="119770">MNEVLYMIKINEVQPETSILENLDVHNLSPIEEKNLIKLFESQSSQLVQGAKWYLIDSVFYVKWRSYVGYDLKENEKNTSNSPKPDMIDNSALVNAKGKLKPGLSDYHHYNLVSELVWKALHKIYGGGPIIFRKVITCGIKKNMIVEIYPLNLKVHLEGKGKSVDITISKSETIEKIVQVACKEFKIKTEEVKLFDYYFLQIGKEYSIKTKQISDSYITNNNDLLLRTKESIENQKNNIDLESTDYLKTLINKPKHRGLTGLSNLGNTCFMNSGIQCLLNTIPLITYFLQGNYLTEINEKNPIGMGGKMANAFAEVCLEYWGGKSSVYSPREFKHVIGQFANQFTGYNQHDVQELISFVLDGIHEDLNRIKDKPYLENPETENKTDIQIGKEYWWNFKARNNSIITDLFHGQLRSKLTCPKCKKSTTKFDPFSSLSLPIPPPKEIELKITVIYKNGKLKPQVFGVKVERSLGIQGLYIELSKLTSIDPNNFLIGEVYNHKIYQKYGKTKDLGKIKQNDTIIAWEIDNDQNKEKLNNNNKKKTYHIEVRFKNIPLYRKGVHSLVSFGVPRIVSISGEQIEYKELYQKICLLIDRVIPNNLPTEEDDQEEIQSRNKKREKIKKDKELRKQKKEQEKKEKEKEKEKGIEKETNNQTKNEKENHKEQGKKEMETETEKEREKEKEKEVDNQTGNGNDIETEKENDNESYSFISETDDYSDYYNEEDYSNSYGSSDYEIYGGGEANWETESESDYDNLESSDIDDMIYSKHGFYKYVFRPFFKITKINRLYSFGNVLKEDETVNVDEWDSFEVTFNPNLQKDDEIKEEKVINHTEQLAVANLHQSYKQMAKNLSKKIEQLDILKCLEKFLSEEILSEKDKWYCSKCKEQVQAIKKFDLWKLPEVLIIHLKRISYGTIFREKIDTLINFPEILNLEQYKINKKSNSKPSNLDYQLYAVSNHYGYYGGGHYTAYAQNPSTQDWYEYDDSTVSSIDSVKNSITRNAYLLFYHRKNEYAKYIKALPEEIEDFKNN</sequence>
<keyword evidence="4" id="KW-0378">Hydrolase</keyword>
<gene>
    <name evidence="4" type="ORF">M0813_27570</name>
</gene>